<dbReference type="RefSeq" id="WP_064551944.1">
    <property type="nucleotide sequence ID" value="NZ_LXMA01000023.1"/>
</dbReference>
<name>A0A1B7KSB0_PARTM</name>
<evidence type="ECO:0000313" key="7">
    <source>
        <dbReference type="EMBL" id="OAT72975.1"/>
    </source>
</evidence>
<dbReference type="Pfam" id="PF13545">
    <property type="entry name" value="HTH_Crp_2"/>
    <property type="match status" value="1"/>
</dbReference>
<dbReference type="Gene3D" id="2.60.120.10">
    <property type="entry name" value="Jelly Rolls"/>
    <property type="match status" value="1"/>
</dbReference>
<dbReference type="OrthoDB" id="9812325at2"/>
<protein>
    <submittedName>
        <fullName evidence="7">cAMP-binding protein</fullName>
    </submittedName>
</protein>
<dbReference type="CDD" id="cd00038">
    <property type="entry name" value="CAP_ED"/>
    <property type="match status" value="1"/>
</dbReference>
<sequence>MDKLSLLSQINLLDELPMKDLQVIDRMSEMKPVKKGTIILSPDKPIEALFLLKKGQVRLYRMNKNGKQFTVDILVDGNIFGETSTLSLTDDQIYAEAMTDSYLCILGKSEFEKFIEKNPKIALKFINILSTRLKELYSLSEKIALGDVKYRILYLLLKLSEKTGRRKNEWQTIDMKLTHQDIASMIGSTRETVSAIISQLKKEGFIKKGEQFAINVAKASEVIEENI</sequence>
<evidence type="ECO:0000313" key="8">
    <source>
        <dbReference type="Proteomes" id="UP000078290"/>
    </source>
</evidence>
<dbReference type="AlphaFoldDB" id="A0A1B7KSB0"/>
<dbReference type="InterPro" id="IPR036388">
    <property type="entry name" value="WH-like_DNA-bd_sf"/>
</dbReference>
<evidence type="ECO:0000256" key="2">
    <source>
        <dbReference type="ARBA" id="ARBA00023125"/>
    </source>
</evidence>
<evidence type="ECO:0000259" key="6">
    <source>
        <dbReference type="PROSITE" id="PS51063"/>
    </source>
</evidence>
<dbReference type="SMART" id="SM00419">
    <property type="entry name" value="HTH_CRP"/>
    <property type="match status" value="1"/>
</dbReference>
<reference evidence="8" key="1">
    <citation type="submission" date="2016-05" db="EMBL/GenBank/DDBJ databases">
        <authorList>
            <person name="Wang W."/>
            <person name="Zhu L."/>
        </authorList>
    </citation>
    <scope>NUCLEOTIDE SEQUENCE [LARGE SCALE GENOMIC DNA]</scope>
    <source>
        <strain evidence="8">W-2</strain>
    </source>
</reference>
<keyword evidence="1" id="KW-0805">Transcription regulation</keyword>
<feature type="domain" description="HTH crp-type" evidence="6">
    <location>
        <begin position="146"/>
        <end position="220"/>
    </location>
</feature>
<dbReference type="InterPro" id="IPR018490">
    <property type="entry name" value="cNMP-bd_dom_sf"/>
</dbReference>
<evidence type="ECO:0000256" key="1">
    <source>
        <dbReference type="ARBA" id="ARBA00023015"/>
    </source>
</evidence>
<proteinExistence type="predicted"/>
<dbReference type="SUPFAM" id="SSF46785">
    <property type="entry name" value="Winged helix' DNA-binding domain"/>
    <property type="match status" value="1"/>
</dbReference>
<dbReference type="InterPro" id="IPR014710">
    <property type="entry name" value="RmlC-like_jellyroll"/>
</dbReference>
<dbReference type="PRINTS" id="PR00034">
    <property type="entry name" value="HTHCRP"/>
</dbReference>
<dbReference type="Proteomes" id="UP000078290">
    <property type="component" value="Unassembled WGS sequence"/>
</dbReference>
<dbReference type="GO" id="GO:0005829">
    <property type="term" value="C:cytosol"/>
    <property type="evidence" value="ECO:0007669"/>
    <property type="project" value="TreeGrafter"/>
</dbReference>
<dbReference type="InterPro" id="IPR036390">
    <property type="entry name" value="WH_DNA-bd_sf"/>
</dbReference>
<dbReference type="InterPro" id="IPR050397">
    <property type="entry name" value="Env_Response_Regulators"/>
</dbReference>
<evidence type="ECO:0000259" key="5">
    <source>
        <dbReference type="PROSITE" id="PS50042"/>
    </source>
</evidence>
<keyword evidence="3" id="KW-0010">Activator</keyword>
<dbReference type="PANTHER" id="PTHR24567:SF28">
    <property type="entry name" value="LISTERIOLYSIN REGULATORY PROTEIN"/>
    <property type="match status" value="1"/>
</dbReference>
<dbReference type="GO" id="GO:0003677">
    <property type="term" value="F:DNA binding"/>
    <property type="evidence" value="ECO:0007669"/>
    <property type="project" value="UniProtKB-KW"/>
</dbReference>
<dbReference type="Pfam" id="PF00027">
    <property type="entry name" value="cNMP_binding"/>
    <property type="match status" value="1"/>
</dbReference>
<dbReference type="PROSITE" id="PS51063">
    <property type="entry name" value="HTH_CRP_2"/>
    <property type="match status" value="1"/>
</dbReference>
<gene>
    <name evidence="7" type="ORF">A7K69_08605</name>
</gene>
<dbReference type="CDD" id="cd00092">
    <property type="entry name" value="HTH_CRP"/>
    <property type="match status" value="1"/>
</dbReference>
<dbReference type="GO" id="GO:0003700">
    <property type="term" value="F:DNA-binding transcription factor activity"/>
    <property type="evidence" value="ECO:0007669"/>
    <property type="project" value="TreeGrafter"/>
</dbReference>
<dbReference type="PROSITE" id="PS50042">
    <property type="entry name" value="CNMP_BINDING_3"/>
    <property type="match status" value="1"/>
</dbReference>
<evidence type="ECO:0000256" key="4">
    <source>
        <dbReference type="ARBA" id="ARBA00023163"/>
    </source>
</evidence>
<keyword evidence="4" id="KW-0804">Transcription</keyword>
<comment type="caution">
    <text evidence="7">The sequence shown here is derived from an EMBL/GenBank/DDBJ whole genome shotgun (WGS) entry which is preliminary data.</text>
</comment>
<accession>A0A1B7KSB0</accession>
<organism evidence="7 8">
    <name type="scientific">Parageobacillus thermoglucosidasius</name>
    <name type="common">Geobacillus thermoglucosidasius</name>
    <dbReference type="NCBI Taxonomy" id="1426"/>
    <lineage>
        <taxon>Bacteria</taxon>
        <taxon>Bacillati</taxon>
        <taxon>Bacillota</taxon>
        <taxon>Bacilli</taxon>
        <taxon>Bacillales</taxon>
        <taxon>Anoxybacillaceae</taxon>
        <taxon>Parageobacillus</taxon>
    </lineage>
</organism>
<feature type="domain" description="Cyclic nucleotide-binding" evidence="5">
    <location>
        <begin position="12"/>
        <end position="132"/>
    </location>
</feature>
<keyword evidence="2" id="KW-0238">DNA-binding</keyword>
<dbReference type="EMBL" id="LXMA01000023">
    <property type="protein sequence ID" value="OAT72975.1"/>
    <property type="molecule type" value="Genomic_DNA"/>
</dbReference>
<dbReference type="PANTHER" id="PTHR24567">
    <property type="entry name" value="CRP FAMILY TRANSCRIPTIONAL REGULATORY PROTEIN"/>
    <property type="match status" value="1"/>
</dbReference>
<evidence type="ECO:0000256" key="3">
    <source>
        <dbReference type="ARBA" id="ARBA00023159"/>
    </source>
</evidence>
<dbReference type="InterPro" id="IPR000595">
    <property type="entry name" value="cNMP-bd_dom"/>
</dbReference>
<dbReference type="SUPFAM" id="SSF51206">
    <property type="entry name" value="cAMP-binding domain-like"/>
    <property type="match status" value="1"/>
</dbReference>
<dbReference type="SMART" id="SM00100">
    <property type="entry name" value="cNMP"/>
    <property type="match status" value="1"/>
</dbReference>
<dbReference type="InterPro" id="IPR012318">
    <property type="entry name" value="HTH_CRP"/>
</dbReference>
<dbReference type="Gene3D" id="1.10.10.10">
    <property type="entry name" value="Winged helix-like DNA-binding domain superfamily/Winged helix DNA-binding domain"/>
    <property type="match status" value="1"/>
</dbReference>